<gene>
    <name evidence="1" type="ORF">KEC57_05750</name>
</gene>
<keyword evidence="2" id="KW-1185">Reference proteome</keyword>
<dbReference type="AlphaFoldDB" id="A0A9X1LU02"/>
<comment type="caution">
    <text evidence="1">The sequence shown here is derived from an EMBL/GenBank/DDBJ whole genome shotgun (WGS) entry which is preliminary data.</text>
</comment>
<evidence type="ECO:0000313" key="2">
    <source>
        <dbReference type="Proteomes" id="UP001139354"/>
    </source>
</evidence>
<dbReference type="Proteomes" id="UP001139354">
    <property type="component" value="Unassembled WGS sequence"/>
</dbReference>
<protein>
    <submittedName>
        <fullName evidence="1">Uncharacterized protein</fullName>
    </submittedName>
</protein>
<proteinExistence type="predicted"/>
<name>A0A9X1LU02_9MICO</name>
<accession>A0A9X1LU02</accession>
<dbReference type="RefSeq" id="WP_229383557.1">
    <property type="nucleotide sequence ID" value="NZ_JAGTTN010000001.1"/>
</dbReference>
<evidence type="ECO:0000313" key="1">
    <source>
        <dbReference type="EMBL" id="MCC2031686.1"/>
    </source>
</evidence>
<organism evidence="1 2">
    <name type="scientific">Microbacterium allomyrinae</name>
    <dbReference type="NCBI Taxonomy" id="2830666"/>
    <lineage>
        <taxon>Bacteria</taxon>
        <taxon>Bacillati</taxon>
        <taxon>Actinomycetota</taxon>
        <taxon>Actinomycetes</taxon>
        <taxon>Micrococcales</taxon>
        <taxon>Microbacteriaceae</taxon>
        <taxon>Microbacterium</taxon>
    </lineage>
</organism>
<sequence>MQAENFLGTLGKSPWGQSPAVQQFVTSTRGALPSVWKQAANFTVWLGFTGADAVQSVHTTFGVGPDVKIPGMDQVKIP</sequence>
<reference evidence="1" key="1">
    <citation type="submission" date="2021-04" db="EMBL/GenBank/DDBJ databases">
        <title>Microbacterium tenobrionis sp. nov. and Microbacterium allomyrinae sp. nov., isolated from larvae of Tenobrio molitor and Allomyrina dichotoma, respectively.</title>
        <authorList>
            <person name="Lee S.D."/>
        </authorList>
    </citation>
    <scope>NUCLEOTIDE SEQUENCE</scope>
    <source>
        <strain evidence="1">BWT-G7</strain>
    </source>
</reference>
<dbReference type="EMBL" id="JAGTTN010000001">
    <property type="protein sequence ID" value="MCC2031686.1"/>
    <property type="molecule type" value="Genomic_DNA"/>
</dbReference>